<dbReference type="OrthoDB" id="3639251at2759"/>
<dbReference type="PROSITE" id="PS50850">
    <property type="entry name" value="MFS"/>
    <property type="match status" value="1"/>
</dbReference>
<dbReference type="SUPFAM" id="SSF81383">
    <property type="entry name" value="F-box domain"/>
    <property type="match status" value="1"/>
</dbReference>
<dbReference type="SUPFAM" id="SSF103473">
    <property type="entry name" value="MFS general substrate transporter"/>
    <property type="match status" value="1"/>
</dbReference>
<evidence type="ECO:0000313" key="10">
    <source>
        <dbReference type="Proteomes" id="UP000663829"/>
    </source>
</evidence>
<name>A0A814JUC7_9BILA</name>
<evidence type="ECO:0000256" key="5">
    <source>
        <dbReference type="SAM" id="Phobius"/>
    </source>
</evidence>
<dbReference type="Proteomes" id="UP000681722">
    <property type="component" value="Unassembled WGS sequence"/>
</dbReference>
<gene>
    <name evidence="8" type="ORF">GPM918_LOCUS15888</name>
    <name evidence="9" type="ORF">SRO942_LOCUS15888</name>
</gene>
<dbReference type="SUPFAM" id="SSF49785">
    <property type="entry name" value="Galactose-binding domain-like"/>
    <property type="match status" value="1"/>
</dbReference>
<dbReference type="PANTHER" id="PTHR43184:SF12">
    <property type="entry name" value="SUGAR PHOSPHATE EXCHANGER 3"/>
    <property type="match status" value="1"/>
</dbReference>
<organism evidence="8 10">
    <name type="scientific">Didymodactylos carnosus</name>
    <dbReference type="NCBI Taxonomy" id="1234261"/>
    <lineage>
        <taxon>Eukaryota</taxon>
        <taxon>Metazoa</taxon>
        <taxon>Spiralia</taxon>
        <taxon>Gnathifera</taxon>
        <taxon>Rotifera</taxon>
        <taxon>Eurotatoria</taxon>
        <taxon>Bdelloidea</taxon>
        <taxon>Philodinida</taxon>
        <taxon>Philodinidae</taxon>
        <taxon>Didymodactylos</taxon>
    </lineage>
</organism>
<evidence type="ECO:0000256" key="4">
    <source>
        <dbReference type="ARBA" id="ARBA00023136"/>
    </source>
</evidence>
<comment type="subcellular location">
    <subcellularLocation>
        <location evidence="1">Membrane</location>
        <topology evidence="1">Multi-pass membrane protein</topology>
    </subcellularLocation>
</comment>
<dbReference type="InterPro" id="IPR036047">
    <property type="entry name" value="F-box-like_dom_sf"/>
</dbReference>
<feature type="transmembrane region" description="Helical" evidence="5">
    <location>
        <begin position="128"/>
        <end position="150"/>
    </location>
</feature>
<dbReference type="Proteomes" id="UP000663829">
    <property type="component" value="Unassembled WGS sequence"/>
</dbReference>
<evidence type="ECO:0000259" key="7">
    <source>
        <dbReference type="PROSITE" id="PS51114"/>
    </source>
</evidence>
<accession>A0A814JUC7</accession>
<dbReference type="Pfam" id="PF07690">
    <property type="entry name" value="MFS_1"/>
    <property type="match status" value="1"/>
</dbReference>
<feature type="transmembrane region" description="Helical" evidence="5">
    <location>
        <begin position="371"/>
        <end position="388"/>
    </location>
</feature>
<dbReference type="PANTHER" id="PTHR43184">
    <property type="entry name" value="MAJOR FACILITATOR SUPERFAMILY TRANSPORTER 16, ISOFORM B"/>
    <property type="match status" value="1"/>
</dbReference>
<proteinExistence type="predicted"/>
<evidence type="ECO:0000256" key="2">
    <source>
        <dbReference type="ARBA" id="ARBA00022692"/>
    </source>
</evidence>
<feature type="domain" description="FBA" evidence="7">
    <location>
        <begin position="631"/>
        <end position="819"/>
    </location>
</feature>
<dbReference type="InterPro" id="IPR011701">
    <property type="entry name" value="MFS"/>
</dbReference>
<dbReference type="Gene3D" id="1.20.1280.50">
    <property type="match status" value="1"/>
</dbReference>
<reference evidence="8" key="1">
    <citation type="submission" date="2021-02" db="EMBL/GenBank/DDBJ databases">
        <authorList>
            <person name="Nowell W R."/>
        </authorList>
    </citation>
    <scope>NUCLEOTIDE SEQUENCE</scope>
</reference>
<dbReference type="PROSITE" id="PS51114">
    <property type="entry name" value="FBA"/>
    <property type="match status" value="1"/>
</dbReference>
<feature type="domain" description="Major facilitator superfamily (MFS) profile" evidence="6">
    <location>
        <begin position="28"/>
        <end position="505"/>
    </location>
</feature>
<dbReference type="Pfam" id="PF00646">
    <property type="entry name" value="F-box"/>
    <property type="match status" value="1"/>
</dbReference>
<dbReference type="EMBL" id="CAJOBC010004066">
    <property type="protein sequence ID" value="CAF3813300.1"/>
    <property type="molecule type" value="Genomic_DNA"/>
</dbReference>
<dbReference type="InterPro" id="IPR020846">
    <property type="entry name" value="MFS_dom"/>
</dbReference>
<feature type="transmembrane region" description="Helical" evidence="5">
    <location>
        <begin position="344"/>
        <end position="364"/>
    </location>
</feature>
<dbReference type="InterPro" id="IPR036259">
    <property type="entry name" value="MFS_trans_sf"/>
</dbReference>
<dbReference type="SMART" id="SM01198">
    <property type="entry name" value="FBA"/>
    <property type="match status" value="1"/>
</dbReference>
<dbReference type="AlphaFoldDB" id="A0A814JUC7"/>
<evidence type="ECO:0000313" key="8">
    <source>
        <dbReference type="EMBL" id="CAF1043187.1"/>
    </source>
</evidence>
<keyword evidence="4 5" id="KW-0472">Membrane</keyword>
<feature type="transmembrane region" description="Helical" evidence="5">
    <location>
        <begin position="222"/>
        <end position="243"/>
    </location>
</feature>
<feature type="transmembrane region" description="Helical" evidence="5">
    <location>
        <begin position="156"/>
        <end position="180"/>
    </location>
</feature>
<feature type="transmembrane region" description="Helical" evidence="5">
    <location>
        <begin position="29"/>
        <end position="48"/>
    </location>
</feature>
<dbReference type="InterPro" id="IPR008979">
    <property type="entry name" value="Galactose-bd-like_sf"/>
</dbReference>
<evidence type="ECO:0000259" key="6">
    <source>
        <dbReference type="PROSITE" id="PS50850"/>
    </source>
</evidence>
<evidence type="ECO:0000313" key="9">
    <source>
        <dbReference type="EMBL" id="CAF3813300.1"/>
    </source>
</evidence>
<dbReference type="Gene3D" id="1.20.1250.20">
    <property type="entry name" value="MFS general substrate transporter like domains"/>
    <property type="match status" value="2"/>
</dbReference>
<dbReference type="InterPro" id="IPR007397">
    <property type="entry name" value="F-box-assoc_dom"/>
</dbReference>
<keyword evidence="10" id="KW-1185">Reference proteome</keyword>
<dbReference type="GO" id="GO:0022857">
    <property type="term" value="F:transmembrane transporter activity"/>
    <property type="evidence" value="ECO:0007669"/>
    <property type="project" value="InterPro"/>
</dbReference>
<evidence type="ECO:0000256" key="3">
    <source>
        <dbReference type="ARBA" id="ARBA00022989"/>
    </source>
</evidence>
<feature type="transmembrane region" description="Helical" evidence="5">
    <location>
        <begin position="95"/>
        <end position="116"/>
    </location>
</feature>
<dbReference type="InterPro" id="IPR001810">
    <property type="entry name" value="F-box_dom"/>
</dbReference>
<feature type="transmembrane region" description="Helical" evidence="5">
    <location>
        <begin position="400"/>
        <end position="433"/>
    </location>
</feature>
<evidence type="ECO:0008006" key="11">
    <source>
        <dbReference type="Google" id="ProtNLM"/>
    </source>
</evidence>
<dbReference type="Gene3D" id="2.60.120.260">
    <property type="entry name" value="Galactose-binding domain-like"/>
    <property type="match status" value="1"/>
</dbReference>
<evidence type="ECO:0000256" key="1">
    <source>
        <dbReference type="ARBA" id="ARBA00004141"/>
    </source>
</evidence>
<comment type="caution">
    <text evidence="8">The sequence shown here is derived from an EMBL/GenBank/DDBJ whole genome shotgun (WGS) entry which is preliminary data.</text>
</comment>
<sequence>MRKSCQKKVDVNLGGAAWTYPQIFPRQPVQIVCVFFFVSSYTGSYAVLHAARKIFSNVKASIAEEWSPNANYTQHPLKPDNLWNQSRLFHSPSDATVFLGVLDAVFMFAYATGLFISGIIGDRFDLRIILSSGMCLTAVFIVMFGVVSEWLHLYSIAWYVVFWILNGLAQSTAWPCVIAIMGNWFGTESRGLIFGVWSACASVGNIFGAALAAAFLRYGYEYPFLVVGILLFCCSIINLFGLVTSPAQIGINVDDSAVSVEDVLNQSEVVTENEIDTNDETAAMIVKNVKDVKPITFFRAWLLPGVLMYSLCYACLKLVNYSFFFWLPYYLHNKFHWEESAADLLSTLYDVGGIFGGIIGGLISDKIGFRSIVVVPQLLLAVPTLFIFSNLGNHKAVNGVLMTIAGVFIGGVANMISAAITTDLGNLFCFLSVTLGRQEILRHSHEALSTVTGIVDGTGSYGAAIGQILIPVIMKKFNWQYVFYFFIIMTLVTCLCILPLFIRECREVFERIMEARSDTTSSINHFNELPDELVQNILIKIGHKLESTSNNYVLCQYDTIKTSYYYDYEIQKPFLQQTLKYLLNVMLVCKRFHSIINSNLFWLQKCLNDHLISSKQDLNILIKNNVQFIELYKFNPFHYGHNFVKNPCGQLGLQHWSIGDEGTNSFNYRASQSVDVEQQPGGSDDLLDEFNRSCSCFVTSYYWGRIEQKVEFCQHRQLYEKLRPTIEFTVYIAARFDCASQGCVQLEFYDENAELKHKWNYEKTFPQWNDRHWTKVVYKYQTYELFPSYVNIIIRGKDRQFWAGAYGTKFSRITMKLILKKLDDESTHENLELETIIEPDLII</sequence>
<dbReference type="EMBL" id="CAJNOQ010004066">
    <property type="protein sequence ID" value="CAF1043187.1"/>
    <property type="molecule type" value="Genomic_DNA"/>
</dbReference>
<dbReference type="Pfam" id="PF04300">
    <property type="entry name" value="FBA"/>
    <property type="match status" value="1"/>
</dbReference>
<feature type="transmembrane region" description="Helical" evidence="5">
    <location>
        <begin position="300"/>
        <end position="324"/>
    </location>
</feature>
<feature type="transmembrane region" description="Helical" evidence="5">
    <location>
        <begin position="481"/>
        <end position="502"/>
    </location>
</feature>
<feature type="transmembrane region" description="Helical" evidence="5">
    <location>
        <begin position="192"/>
        <end position="216"/>
    </location>
</feature>
<protein>
    <recommendedName>
        <fullName evidence="11">Sugar phosphate exchanger 3</fullName>
    </recommendedName>
</protein>
<keyword evidence="2 5" id="KW-0812">Transmembrane</keyword>
<dbReference type="GO" id="GO:0005789">
    <property type="term" value="C:endoplasmic reticulum membrane"/>
    <property type="evidence" value="ECO:0007669"/>
    <property type="project" value="TreeGrafter"/>
</dbReference>
<keyword evidence="3 5" id="KW-1133">Transmembrane helix</keyword>